<dbReference type="Gene3D" id="3.60.21.10">
    <property type="match status" value="1"/>
</dbReference>
<sequence>MNKIDIQVRRDIIIEYLTKNPLIPTRTLATLLTKNHPSDFQNYDATRSIIKRMRDEDNTTYNSAITMFKRTAEQKKEAMASKKIPESDYKEVTPFIMPKGNNRILVLTDIHIPYHDIEALQIALEYGKKLNPNAILLNGDTIDMYQASRFIKDRRLRDLAGELEMVRDFLNYLKEEFDCPIYFKIGNHEARWENYLRVSAPELLGIADFELSSVLQFGALGIQEIKSTQIIKAGNLSILHGHEFGQSVFSPVNAARGLYMRAKSDSLVGHHHQTSEHSEKDLTGNVVTTWSVGCLAGLSPEYMPFNKWNHGFAYVEFDANGNFIVNNNRIINGQVR</sequence>
<protein>
    <submittedName>
        <fullName evidence="2">Calcineurin-like phosphoesterase domain, ApaH type</fullName>
    </submittedName>
</protein>
<feature type="domain" description="Calcineurin-like phosphoesterase" evidence="1">
    <location>
        <begin position="103"/>
        <end position="243"/>
    </location>
</feature>
<dbReference type="Pfam" id="PF00149">
    <property type="entry name" value="Metallophos"/>
    <property type="match status" value="1"/>
</dbReference>
<accession>A0A6J7WK79</accession>
<dbReference type="EMBL" id="LR798262">
    <property type="protein sequence ID" value="CAB5218431.1"/>
    <property type="molecule type" value="Genomic_DNA"/>
</dbReference>
<reference evidence="2" key="1">
    <citation type="submission" date="2020-05" db="EMBL/GenBank/DDBJ databases">
        <authorList>
            <person name="Chiriac C."/>
            <person name="Salcher M."/>
            <person name="Ghai R."/>
            <person name="Kavagutti S V."/>
        </authorList>
    </citation>
    <scope>NUCLEOTIDE SEQUENCE</scope>
</reference>
<dbReference type="InterPro" id="IPR004843">
    <property type="entry name" value="Calcineurin-like_PHP"/>
</dbReference>
<dbReference type="SUPFAM" id="SSF56300">
    <property type="entry name" value="Metallo-dependent phosphatases"/>
    <property type="match status" value="1"/>
</dbReference>
<evidence type="ECO:0000259" key="1">
    <source>
        <dbReference type="Pfam" id="PF00149"/>
    </source>
</evidence>
<organism evidence="2">
    <name type="scientific">uncultured Caudovirales phage</name>
    <dbReference type="NCBI Taxonomy" id="2100421"/>
    <lineage>
        <taxon>Viruses</taxon>
        <taxon>Duplodnaviria</taxon>
        <taxon>Heunggongvirae</taxon>
        <taxon>Uroviricota</taxon>
        <taxon>Caudoviricetes</taxon>
        <taxon>Peduoviridae</taxon>
        <taxon>Maltschvirus</taxon>
        <taxon>Maltschvirus maltsch</taxon>
    </lineage>
</organism>
<name>A0A6J7WK79_9CAUD</name>
<gene>
    <name evidence="2" type="ORF">UFOVP211_16</name>
</gene>
<dbReference type="GO" id="GO:0016787">
    <property type="term" value="F:hydrolase activity"/>
    <property type="evidence" value="ECO:0007669"/>
    <property type="project" value="InterPro"/>
</dbReference>
<dbReference type="InterPro" id="IPR029052">
    <property type="entry name" value="Metallo-depent_PP-like"/>
</dbReference>
<proteinExistence type="predicted"/>
<evidence type="ECO:0000313" key="2">
    <source>
        <dbReference type="EMBL" id="CAB5218431.1"/>
    </source>
</evidence>